<feature type="compositionally biased region" description="Low complexity" evidence="1">
    <location>
        <begin position="346"/>
        <end position="382"/>
    </location>
</feature>
<dbReference type="PANTHER" id="PTHR45725:SF18">
    <property type="entry name" value="ORC1-LIKE AAA ATPASE DOMAIN-CONTAINING PROTEIN"/>
    <property type="match status" value="1"/>
</dbReference>
<protein>
    <submittedName>
        <fullName evidence="3">Uncharacterized protein</fullName>
    </submittedName>
</protein>
<dbReference type="PANTHER" id="PTHR45725">
    <property type="entry name" value="FORMIN HOMOLOGY 2 FAMILY MEMBER"/>
    <property type="match status" value="1"/>
</dbReference>
<comment type="caution">
    <text evidence="3">The sequence shown here is derived from an EMBL/GenBank/DDBJ whole genome shotgun (WGS) entry which is preliminary data.</text>
</comment>
<accession>A0ABR1G0T3</accession>
<sequence length="1103" mass="112337">MVPAPVLRPRAALLLALALAPRLADATVDAFNCTRAGTQPFQLLKATGDAYYSLKKLANGVYVDIYELDYTDASDINAAAMYTDADGNFYPYAVFDSQLCRFDKYSVHCYDGTMGVDLANAAAIVGGGRRPTDAHRDYFYYSNALGENEGDGLWYASDLDTHDPTFHDLTLPVNIGLFSSTVVDFAPITEDSGSDDIVADGVTGATYIVGMMYDFKLFIARLGDDGAPEAYAIVQGTGVNLEPIDKLFGAAWYLDTGTFDGIFFAGNGAEGLFTVATPIRRIDDDGCWNSGSDYAAHVACDDAVAVVVLYSTSTETPDNDGLNCPTNATALPTAAPAPRPTPAPTAAPVASAPAPTAAPASAAAPAPTAAPASAPTAAPASAPAPGALMPRWMFTDANCDAYRSSDAITFANGQTVDGAALDEVLGGAAGAEFGDALCAGVVNASANATGANWTTAAPSAVDGRRLGGRRRLASCAYDAGEDAESFSLDVSASGAALGGDDDADDDAASSGDAAAEAAYASHALAYLENLTAAPDEFGDDAGDGGGDDGAIAQTGFCLALATAAAAPTAAPSLGWAASCGAPLYDVAVDGGDLLANNLGGRGPGNGSSATLRYGSVTYKDGDAVDLVLSVSAGTAYDVPQEPFFSLYQGRDGAFGQVLVRDNSTASLVFSFVDAATSEPVELEKFYVTFFDVDRQKKFAKHSEKLCVDAGAVDGYVLGENSELAVDASDRACDGSPGASLSFEATAAGFLCDNPSDPHVLEEISCADCDQCNSSGGALDAYFPIDAAARAAARKSTAGSGRSDQTLNFSPARRAVSLAFEAPRSSFEIHYEIPCESCFLKATAGFDGGRAFLFGGASRSLCDFPTPSPTVPPTPGPAYVVVATVELAGLDVATAQAYAGVFLDAFEAAAGVAADNVTFAAARRRRLGGRRLDDGGGVAATFTVEAETYAEADAYRADVEALAHDDFDAALQAAAAAAGADALAAASTTGVAAEASAISHTGVASAFTTAPSAAPNSPGGGGGGGGGALSRAHADPDTIDVEVEPVRRREAPRAAAEAPLSELLFCAPTAGESDLQCMTRVLTCSEQGDARLLTCSKDGDTKFG</sequence>
<reference evidence="3 4" key="1">
    <citation type="submission" date="2024-03" db="EMBL/GenBank/DDBJ databases">
        <title>Aureococcus anophagefferens CCMP1851 and Kratosvirus quantuckense: Draft genome of a second virus-susceptible host strain in the model system.</title>
        <authorList>
            <person name="Chase E."/>
            <person name="Truchon A.R."/>
            <person name="Schepens W."/>
            <person name="Wilhelm S.W."/>
        </authorList>
    </citation>
    <scope>NUCLEOTIDE SEQUENCE [LARGE SCALE GENOMIC DNA]</scope>
    <source>
        <strain evidence="3 4">CCMP1851</strain>
    </source>
</reference>
<dbReference type="InterPro" id="IPR051425">
    <property type="entry name" value="Formin_Homology"/>
</dbReference>
<evidence type="ECO:0000313" key="4">
    <source>
        <dbReference type="Proteomes" id="UP001363151"/>
    </source>
</evidence>
<evidence type="ECO:0000313" key="3">
    <source>
        <dbReference type="EMBL" id="KAK7242130.1"/>
    </source>
</evidence>
<evidence type="ECO:0000256" key="2">
    <source>
        <dbReference type="SAM" id="SignalP"/>
    </source>
</evidence>
<evidence type="ECO:0000256" key="1">
    <source>
        <dbReference type="SAM" id="MobiDB-lite"/>
    </source>
</evidence>
<feature type="compositionally biased region" description="Pro residues" evidence="1">
    <location>
        <begin position="335"/>
        <end position="345"/>
    </location>
</feature>
<proteinExistence type="predicted"/>
<feature type="compositionally biased region" description="Low complexity" evidence="1">
    <location>
        <begin position="325"/>
        <end position="334"/>
    </location>
</feature>
<feature type="chain" id="PRO_5047167611" evidence="2">
    <location>
        <begin position="27"/>
        <end position="1103"/>
    </location>
</feature>
<feature type="region of interest" description="Disordered" evidence="1">
    <location>
        <begin position="314"/>
        <end position="382"/>
    </location>
</feature>
<feature type="compositionally biased region" description="Gly residues" evidence="1">
    <location>
        <begin position="1017"/>
        <end position="1027"/>
    </location>
</feature>
<dbReference type="EMBL" id="JBBJCI010000147">
    <property type="protein sequence ID" value="KAK7242130.1"/>
    <property type="molecule type" value="Genomic_DNA"/>
</dbReference>
<gene>
    <name evidence="3" type="ORF">SO694_00155032</name>
</gene>
<dbReference type="Proteomes" id="UP001363151">
    <property type="component" value="Unassembled WGS sequence"/>
</dbReference>
<organism evidence="3 4">
    <name type="scientific">Aureococcus anophagefferens</name>
    <name type="common">Harmful bloom alga</name>
    <dbReference type="NCBI Taxonomy" id="44056"/>
    <lineage>
        <taxon>Eukaryota</taxon>
        <taxon>Sar</taxon>
        <taxon>Stramenopiles</taxon>
        <taxon>Ochrophyta</taxon>
        <taxon>Pelagophyceae</taxon>
        <taxon>Pelagomonadales</taxon>
        <taxon>Pelagomonadaceae</taxon>
        <taxon>Aureococcus</taxon>
    </lineage>
</organism>
<feature type="region of interest" description="Disordered" evidence="1">
    <location>
        <begin position="1008"/>
        <end position="1043"/>
    </location>
</feature>
<keyword evidence="2" id="KW-0732">Signal</keyword>
<name>A0ABR1G0T3_AURAN</name>
<keyword evidence="4" id="KW-1185">Reference proteome</keyword>
<feature type="signal peptide" evidence="2">
    <location>
        <begin position="1"/>
        <end position="26"/>
    </location>
</feature>